<dbReference type="PANTHER" id="PTHR30290">
    <property type="entry name" value="PERIPLASMIC BINDING COMPONENT OF ABC TRANSPORTER"/>
    <property type="match status" value="1"/>
</dbReference>
<dbReference type="InterPro" id="IPR039424">
    <property type="entry name" value="SBP_5"/>
</dbReference>
<evidence type="ECO:0000256" key="1">
    <source>
        <dbReference type="SAM" id="SignalP"/>
    </source>
</evidence>
<accession>A0A4P7QIB9</accession>
<name>A0A4P7QIB9_9CORY</name>
<dbReference type="SUPFAM" id="SSF53850">
    <property type="entry name" value="Periplasmic binding protein-like II"/>
    <property type="match status" value="1"/>
</dbReference>
<dbReference type="Pfam" id="PF00496">
    <property type="entry name" value="SBP_bac_5"/>
    <property type="match status" value="1"/>
</dbReference>
<protein>
    <submittedName>
        <fullName evidence="3">Bacterial extracellular solute-binding protein</fullName>
    </submittedName>
</protein>
<reference evidence="3 4" key="1">
    <citation type="submission" date="2019-04" db="EMBL/GenBank/DDBJ databases">
        <title>Corynebacterium endometrii sp. nov., isolated from the uterus of a cow with endometritis.</title>
        <authorList>
            <person name="Ballas P."/>
            <person name="Ruckert C."/>
            <person name="Wagener K."/>
            <person name="Drillich M."/>
            <person name="Kaempfer P."/>
            <person name="Busse H.-J."/>
            <person name="Ehling-Schulz M."/>
        </authorList>
    </citation>
    <scope>NUCLEOTIDE SEQUENCE [LARGE SCALE GENOMIC DNA]</scope>
    <source>
        <strain evidence="3 4">LMM-1653</strain>
    </source>
</reference>
<dbReference type="Gene3D" id="3.40.190.10">
    <property type="entry name" value="Periplasmic binding protein-like II"/>
    <property type="match status" value="1"/>
</dbReference>
<dbReference type="Gene3D" id="3.90.76.10">
    <property type="entry name" value="Dipeptide-binding Protein, Domain 1"/>
    <property type="match status" value="1"/>
</dbReference>
<dbReference type="GO" id="GO:1904680">
    <property type="term" value="F:peptide transmembrane transporter activity"/>
    <property type="evidence" value="ECO:0007669"/>
    <property type="project" value="TreeGrafter"/>
</dbReference>
<sequence precursor="true">MSMSALRRGRKAVVALTTALAVTLVSCSAGEEGAGMGEQQGTPPSTDFFGYQTNSRLVTTNAGTAFGAATNAELLASRLYPAAFVPGPGGQLIPNSDLVTTQEITEPSPDAPRKILYTISDQARFSDGEDVTCEDFLLAYKAGKMRELFGSQKPLANEISNLQCAAGFKQFVVTFNPGQGERWRYLFGPGTVMPSHAIAQKAGLTQEELVGALYAEDPYQLQEVARLWRYGFSVTEFDPDLQLSYGPFVIDRVGPDGEVILKANEDYFGDAPALEQLVVWPRSADTQRLVEDGALQVLDSSTANPTWYDRDSETNPFTLQSQPGDLTDTLVLSGYGLFSQQWARQAFAACVDQGRLAQVSSEKSGTEVAPAYVHVLRHSDPLIPRLDPVTNPHKKTDMELAGQLAGQTIRIGYLGPDERLAAMVQAIKESCEAAGVTVEDVAAEHMSQIHLEIDPETGLPTIDAFLGPVDPMYEYGGPEALIQNVSALRVAEEKLWEDLYDIPVSAQPRTFILDRSVENVVPYTGLSGIGWNMDRWNINEELAGQVTATSEETSEQ</sequence>
<dbReference type="KEGG" id="cee:CENDO_06340"/>
<feature type="signal peptide" evidence="1">
    <location>
        <begin position="1"/>
        <end position="29"/>
    </location>
</feature>
<feature type="chain" id="PRO_5039202361" evidence="1">
    <location>
        <begin position="30"/>
        <end position="556"/>
    </location>
</feature>
<organism evidence="3 4">
    <name type="scientific">Corynebacterium endometrii</name>
    <dbReference type="NCBI Taxonomy" id="2488819"/>
    <lineage>
        <taxon>Bacteria</taxon>
        <taxon>Bacillati</taxon>
        <taxon>Actinomycetota</taxon>
        <taxon>Actinomycetes</taxon>
        <taxon>Mycobacteriales</taxon>
        <taxon>Corynebacteriaceae</taxon>
        <taxon>Corynebacterium</taxon>
    </lineage>
</organism>
<dbReference type="PANTHER" id="PTHR30290:SF65">
    <property type="entry name" value="MONOACYL PHOSPHATIDYLINOSITOL TETRAMANNOSIDE-BINDING PROTEIN LPQW-RELATED"/>
    <property type="match status" value="1"/>
</dbReference>
<dbReference type="Proteomes" id="UP000296352">
    <property type="component" value="Chromosome"/>
</dbReference>
<gene>
    <name evidence="3" type="ORF">CENDO_06340</name>
</gene>
<dbReference type="Gene3D" id="3.10.105.10">
    <property type="entry name" value="Dipeptide-binding Protein, Domain 3"/>
    <property type="match status" value="1"/>
</dbReference>
<dbReference type="AlphaFoldDB" id="A0A4P7QIB9"/>
<evidence type="ECO:0000259" key="2">
    <source>
        <dbReference type="Pfam" id="PF00496"/>
    </source>
</evidence>
<keyword evidence="1" id="KW-0732">Signal</keyword>
<proteinExistence type="predicted"/>
<dbReference type="EMBL" id="CP039247">
    <property type="protein sequence ID" value="QCB28547.1"/>
    <property type="molecule type" value="Genomic_DNA"/>
</dbReference>
<evidence type="ECO:0000313" key="4">
    <source>
        <dbReference type="Proteomes" id="UP000296352"/>
    </source>
</evidence>
<dbReference type="PROSITE" id="PS51257">
    <property type="entry name" value="PROKAR_LIPOPROTEIN"/>
    <property type="match status" value="1"/>
</dbReference>
<evidence type="ECO:0000313" key="3">
    <source>
        <dbReference type="EMBL" id="QCB28547.1"/>
    </source>
</evidence>
<feature type="domain" description="Solute-binding protein family 5" evidence="2">
    <location>
        <begin position="113"/>
        <end position="439"/>
    </location>
</feature>
<dbReference type="GO" id="GO:0015833">
    <property type="term" value="P:peptide transport"/>
    <property type="evidence" value="ECO:0007669"/>
    <property type="project" value="TreeGrafter"/>
</dbReference>
<keyword evidence="4" id="KW-1185">Reference proteome</keyword>
<dbReference type="InterPro" id="IPR000914">
    <property type="entry name" value="SBP_5_dom"/>
</dbReference>